<accession>A0A9N8R7R9</accession>
<dbReference type="AlphaFoldDB" id="A0A9N8R7R9"/>
<name>A0A9N8R7R9_GIBZA</name>
<feature type="region of interest" description="Disordered" evidence="1">
    <location>
        <begin position="49"/>
        <end position="74"/>
    </location>
</feature>
<protein>
    <submittedName>
        <fullName evidence="2">Uncharacterized protein</fullName>
    </submittedName>
</protein>
<evidence type="ECO:0000313" key="3">
    <source>
        <dbReference type="Proteomes" id="UP000746612"/>
    </source>
</evidence>
<evidence type="ECO:0000313" key="2">
    <source>
        <dbReference type="EMBL" id="CAG1974067.1"/>
    </source>
</evidence>
<reference evidence="2" key="1">
    <citation type="submission" date="2021-03" db="EMBL/GenBank/DDBJ databases">
        <authorList>
            <person name="Alouane T."/>
            <person name="Langin T."/>
            <person name="Bonhomme L."/>
        </authorList>
    </citation>
    <scope>NUCLEOTIDE SEQUENCE</scope>
    <source>
        <strain evidence="2">MDC_Fg202</strain>
    </source>
</reference>
<organism evidence="2 3">
    <name type="scientific">Gibberella zeae</name>
    <name type="common">Wheat head blight fungus</name>
    <name type="synonym">Fusarium graminearum</name>
    <dbReference type="NCBI Taxonomy" id="5518"/>
    <lineage>
        <taxon>Eukaryota</taxon>
        <taxon>Fungi</taxon>
        <taxon>Dikarya</taxon>
        <taxon>Ascomycota</taxon>
        <taxon>Pezizomycotina</taxon>
        <taxon>Sordariomycetes</taxon>
        <taxon>Hypocreomycetidae</taxon>
        <taxon>Hypocreales</taxon>
        <taxon>Nectriaceae</taxon>
        <taxon>Fusarium</taxon>
    </lineage>
</organism>
<comment type="caution">
    <text evidence="2">The sequence shown here is derived from an EMBL/GenBank/DDBJ whole genome shotgun (WGS) entry which is preliminary data.</text>
</comment>
<sequence length="74" mass="7823">MQYNSGRPSAILAVQAPFNTTRCEWMLAADADAVRAPIAMLFKAGQTALGRNSMSGSDSDSDSDIDGTQLAWLG</sequence>
<evidence type="ECO:0000256" key="1">
    <source>
        <dbReference type="SAM" id="MobiDB-lite"/>
    </source>
</evidence>
<dbReference type="EMBL" id="CAJPIJ010000095">
    <property type="protein sequence ID" value="CAG1974067.1"/>
    <property type="molecule type" value="Genomic_DNA"/>
</dbReference>
<dbReference type="Proteomes" id="UP000746612">
    <property type="component" value="Unassembled WGS sequence"/>
</dbReference>
<gene>
    <name evidence="2" type="ORF">MDCFG202_LOCUS126976</name>
</gene>
<proteinExistence type="predicted"/>